<dbReference type="Pfam" id="PF00583">
    <property type="entry name" value="Acetyltransf_1"/>
    <property type="match status" value="1"/>
</dbReference>
<dbReference type="GO" id="GO:0007064">
    <property type="term" value="P:mitotic sister chromatid cohesion"/>
    <property type="evidence" value="ECO:0000318"/>
    <property type="project" value="GO_Central"/>
</dbReference>
<dbReference type="STRING" id="4072.A0A2G3A5L7"/>
<dbReference type="CDD" id="cd04301">
    <property type="entry name" value="NAT_SF"/>
    <property type="match status" value="1"/>
</dbReference>
<organism evidence="2 3">
    <name type="scientific">Capsicum annuum</name>
    <name type="common">Capsicum pepper</name>
    <dbReference type="NCBI Taxonomy" id="4072"/>
    <lineage>
        <taxon>Eukaryota</taxon>
        <taxon>Viridiplantae</taxon>
        <taxon>Streptophyta</taxon>
        <taxon>Embryophyta</taxon>
        <taxon>Tracheophyta</taxon>
        <taxon>Spermatophyta</taxon>
        <taxon>Magnoliopsida</taxon>
        <taxon>eudicotyledons</taxon>
        <taxon>Gunneridae</taxon>
        <taxon>Pentapetalae</taxon>
        <taxon>asterids</taxon>
        <taxon>lamiids</taxon>
        <taxon>Solanales</taxon>
        <taxon>Solanaceae</taxon>
        <taxon>Solanoideae</taxon>
        <taxon>Capsiceae</taxon>
        <taxon>Capsicum</taxon>
    </lineage>
</organism>
<proteinExistence type="predicted"/>
<dbReference type="EMBL" id="AYRZ02000002">
    <property type="protein sequence ID" value="PHT89480.1"/>
    <property type="molecule type" value="Genomic_DNA"/>
</dbReference>
<comment type="caution">
    <text evidence="2">The sequence shown here is derived from an EMBL/GenBank/DDBJ whole genome shotgun (WGS) entry which is preliminary data.</text>
</comment>
<dbReference type="InterPro" id="IPR000182">
    <property type="entry name" value="GNAT_dom"/>
</dbReference>
<dbReference type="PANTHER" id="PTHR42919">
    <property type="entry name" value="N-ALPHA-ACETYLTRANSFERASE"/>
    <property type="match status" value="1"/>
</dbReference>
<dbReference type="PROSITE" id="PS51186">
    <property type="entry name" value="GNAT"/>
    <property type="match status" value="1"/>
</dbReference>
<gene>
    <name evidence="2" type="ORF">T459_04593</name>
</gene>
<dbReference type="InterPro" id="IPR016181">
    <property type="entry name" value="Acyl_CoA_acyltransferase"/>
</dbReference>
<protein>
    <submittedName>
        <fullName evidence="2">N-alpha-acetyltransferase 50</fullName>
    </submittedName>
</protein>
<dbReference type="Proteomes" id="UP000222542">
    <property type="component" value="Unassembled WGS sequence"/>
</dbReference>
<accession>A0A2G3A5L7</accession>
<dbReference type="GO" id="GO:0008080">
    <property type="term" value="F:N-acetyltransferase activity"/>
    <property type="evidence" value="ECO:0000318"/>
    <property type="project" value="GO_Central"/>
</dbReference>
<dbReference type="SUPFAM" id="SSF55729">
    <property type="entry name" value="Acyl-CoA N-acyltransferases (Nat)"/>
    <property type="match status" value="1"/>
</dbReference>
<sequence length="113" mass="12822">MQLKKINIAIFPARYNDKYYTDSIASGDFTRLAYYNDICVGSIAYRLKKKEGGPLRVYTMTLGVLAPYRGLGTGIKLLNHVLDLCAKQNMSDIYLHVHICTFITFTPTVCMME</sequence>
<feature type="domain" description="N-acetyltransferase" evidence="1">
    <location>
        <begin position="1"/>
        <end position="113"/>
    </location>
</feature>
<dbReference type="Gramene" id="PHT89480">
    <property type="protein sequence ID" value="PHT89480"/>
    <property type="gene ID" value="T459_04593"/>
</dbReference>
<name>A0A2G3A5L7_CAPAN</name>
<dbReference type="SMR" id="A0A2G3A5L7"/>
<keyword evidence="3" id="KW-1185">Reference proteome</keyword>
<evidence type="ECO:0000313" key="2">
    <source>
        <dbReference type="EMBL" id="PHT89480.1"/>
    </source>
</evidence>
<reference evidence="2 3" key="2">
    <citation type="journal article" date="2017" name="Genome Biol.">
        <title>New reference genome sequences of hot pepper reveal the massive evolution of plant disease-resistance genes by retroduplication.</title>
        <authorList>
            <person name="Kim S."/>
            <person name="Park J."/>
            <person name="Yeom S.I."/>
            <person name="Kim Y.M."/>
            <person name="Seo E."/>
            <person name="Kim K.T."/>
            <person name="Kim M.S."/>
            <person name="Lee J.M."/>
            <person name="Cheong K."/>
            <person name="Shin H.S."/>
            <person name="Kim S.B."/>
            <person name="Han K."/>
            <person name="Lee J."/>
            <person name="Park M."/>
            <person name="Lee H.A."/>
            <person name="Lee H.Y."/>
            <person name="Lee Y."/>
            <person name="Oh S."/>
            <person name="Lee J.H."/>
            <person name="Choi E."/>
            <person name="Choi E."/>
            <person name="Lee S.E."/>
            <person name="Jeon J."/>
            <person name="Kim H."/>
            <person name="Choi G."/>
            <person name="Song H."/>
            <person name="Lee J."/>
            <person name="Lee S.C."/>
            <person name="Kwon J.K."/>
            <person name="Lee H.Y."/>
            <person name="Koo N."/>
            <person name="Hong Y."/>
            <person name="Kim R.W."/>
            <person name="Kang W.H."/>
            <person name="Huh J.H."/>
            <person name="Kang B.C."/>
            <person name="Yang T.J."/>
            <person name="Lee Y.H."/>
            <person name="Bennetzen J.L."/>
            <person name="Choi D."/>
        </authorList>
    </citation>
    <scope>NUCLEOTIDE SEQUENCE [LARGE SCALE GENOMIC DNA]</scope>
    <source>
        <strain evidence="3">cv. CM334</strain>
    </source>
</reference>
<dbReference type="PANTHER" id="PTHR42919:SF37">
    <property type="entry name" value="N-ACETYLTRANSFERASE SAN ISOFORM X1-RELATED"/>
    <property type="match status" value="1"/>
</dbReference>
<dbReference type="GO" id="GO:0031415">
    <property type="term" value="C:NatA complex"/>
    <property type="evidence" value="ECO:0000318"/>
    <property type="project" value="GO_Central"/>
</dbReference>
<dbReference type="AlphaFoldDB" id="A0A2G3A5L7"/>
<dbReference type="InterPro" id="IPR051556">
    <property type="entry name" value="N-term/lysine_N-AcTrnsfr"/>
</dbReference>
<evidence type="ECO:0000313" key="3">
    <source>
        <dbReference type="Proteomes" id="UP000222542"/>
    </source>
</evidence>
<evidence type="ECO:0000259" key="1">
    <source>
        <dbReference type="PROSITE" id="PS51186"/>
    </source>
</evidence>
<dbReference type="Gene3D" id="3.40.630.30">
    <property type="match status" value="1"/>
</dbReference>
<reference evidence="2 3" key="1">
    <citation type="journal article" date="2014" name="Nat. Genet.">
        <title>Genome sequence of the hot pepper provides insights into the evolution of pungency in Capsicum species.</title>
        <authorList>
            <person name="Kim S."/>
            <person name="Park M."/>
            <person name="Yeom S.I."/>
            <person name="Kim Y.M."/>
            <person name="Lee J.M."/>
            <person name="Lee H.A."/>
            <person name="Seo E."/>
            <person name="Choi J."/>
            <person name="Cheong K."/>
            <person name="Kim K.T."/>
            <person name="Jung K."/>
            <person name="Lee G.W."/>
            <person name="Oh S.K."/>
            <person name="Bae C."/>
            <person name="Kim S.B."/>
            <person name="Lee H.Y."/>
            <person name="Kim S.Y."/>
            <person name="Kim M.S."/>
            <person name="Kang B.C."/>
            <person name="Jo Y.D."/>
            <person name="Yang H.B."/>
            <person name="Jeong H.J."/>
            <person name="Kang W.H."/>
            <person name="Kwon J.K."/>
            <person name="Shin C."/>
            <person name="Lim J.Y."/>
            <person name="Park J.H."/>
            <person name="Huh J.H."/>
            <person name="Kim J.S."/>
            <person name="Kim B.D."/>
            <person name="Cohen O."/>
            <person name="Paran I."/>
            <person name="Suh M.C."/>
            <person name="Lee S.B."/>
            <person name="Kim Y.K."/>
            <person name="Shin Y."/>
            <person name="Noh S.J."/>
            <person name="Park J."/>
            <person name="Seo Y.S."/>
            <person name="Kwon S.Y."/>
            <person name="Kim H.A."/>
            <person name="Park J.M."/>
            <person name="Kim H.J."/>
            <person name="Choi S.B."/>
            <person name="Bosland P.W."/>
            <person name="Reeves G."/>
            <person name="Jo S.H."/>
            <person name="Lee B.W."/>
            <person name="Cho H.T."/>
            <person name="Choi H.S."/>
            <person name="Lee M.S."/>
            <person name="Yu Y."/>
            <person name="Do Choi Y."/>
            <person name="Park B.S."/>
            <person name="van Deynze A."/>
            <person name="Ashrafi H."/>
            <person name="Hill T."/>
            <person name="Kim W.T."/>
            <person name="Pai H.S."/>
            <person name="Ahn H.K."/>
            <person name="Yeam I."/>
            <person name="Giovannoni J.J."/>
            <person name="Rose J.K."/>
            <person name="Sorensen I."/>
            <person name="Lee S.J."/>
            <person name="Kim R.W."/>
            <person name="Choi I.Y."/>
            <person name="Choi B.S."/>
            <person name="Lim J.S."/>
            <person name="Lee Y.H."/>
            <person name="Choi D."/>
        </authorList>
    </citation>
    <scope>NUCLEOTIDE SEQUENCE [LARGE SCALE GENOMIC DNA]</scope>
    <source>
        <strain evidence="3">cv. CM334</strain>
    </source>
</reference>